<evidence type="ECO:0000256" key="9">
    <source>
        <dbReference type="ARBA" id="ARBA00023136"/>
    </source>
</evidence>
<dbReference type="AlphaFoldDB" id="A0A164TPJ0"/>
<comment type="catalytic activity">
    <reaction evidence="11">
        <text>an alpha-D-Man-(1-&gt;2)-alpha-D-Man-(1-&gt;2)-alpha-D-Man-(1-&gt;3)-[alpha-D-Man-(1-&gt;2)-alpha-D-Man-(1-&gt;3)-alpha-D-Man-(1-&gt;6)]-beta-D-Man-(1-&gt;4)-beta-D-GlcNAc-(1-&gt;4)-alpha-D-GlcNAc-diphospho-di-trans,poly-cis-dolichol + a di-trans,poly-cis-dolichyl beta-D-mannosyl phosphate = an alpha-D-Man-(1-&gt;2)-alpha-D-Man-(1-&gt;2)-alpha-D-Man-(1-&gt;3)-[alpha-D-Man-(1-&gt;2)-alpha-D-Man-(1-&gt;3)-[alpha-D-Man-(1-&gt;6)]-alpha-D-Man-(1-&gt;6)]-beta-D-Man-(1-&gt;4)-beta-D-GlcNAc-(1-&gt;4)-alpha-D-GlcNAc-diphospho-di-trans,poly-cis-dolichol + a di-trans,poly-cis-dolichyl phosphate + H(+)</text>
        <dbReference type="Rhea" id="RHEA:29535"/>
        <dbReference type="Rhea" id="RHEA-COMP:19498"/>
        <dbReference type="Rhea" id="RHEA-COMP:19501"/>
        <dbReference type="Rhea" id="RHEA-COMP:19518"/>
        <dbReference type="Rhea" id="RHEA-COMP:19519"/>
        <dbReference type="ChEBI" id="CHEBI:15378"/>
        <dbReference type="ChEBI" id="CHEBI:57683"/>
        <dbReference type="ChEBI" id="CHEBI:58211"/>
        <dbReference type="ChEBI" id="CHEBI:132517"/>
        <dbReference type="ChEBI" id="CHEBI:132519"/>
        <dbReference type="EC" id="2.4.1.260"/>
    </reaction>
    <physiologicalReaction direction="left-to-right" evidence="11">
        <dbReference type="Rhea" id="RHEA:29536"/>
    </physiologicalReaction>
</comment>
<dbReference type="UniPathway" id="UPA00378"/>
<evidence type="ECO:0000256" key="10">
    <source>
        <dbReference type="ARBA" id="ARBA00044721"/>
    </source>
</evidence>
<dbReference type="InterPro" id="IPR005599">
    <property type="entry name" value="GPI_mannosylTrfase"/>
</dbReference>
<gene>
    <name evidence="14" type="ORF">SISNIDRAFT_455762</name>
</gene>
<feature type="transmembrane region" description="Helical" evidence="12">
    <location>
        <begin position="138"/>
        <end position="160"/>
    </location>
</feature>
<feature type="transmembrane region" description="Helical" evidence="12">
    <location>
        <begin position="212"/>
        <end position="236"/>
    </location>
</feature>
<proteinExistence type="inferred from homology"/>
<feature type="chain" id="PRO_5007853419" description="Mannosyltransferase" evidence="13">
    <location>
        <begin position="18"/>
        <end position="557"/>
    </location>
</feature>
<keyword evidence="7 12" id="KW-0256">Endoplasmic reticulum</keyword>
<dbReference type="GO" id="GO:0005789">
    <property type="term" value="C:endoplasmic reticulum membrane"/>
    <property type="evidence" value="ECO:0007669"/>
    <property type="project" value="UniProtKB-SubCell"/>
</dbReference>
<protein>
    <recommendedName>
        <fullName evidence="12">Mannosyltransferase</fullName>
        <ecNumber evidence="12">2.4.1.-</ecNumber>
    </recommendedName>
</protein>
<evidence type="ECO:0000256" key="7">
    <source>
        <dbReference type="ARBA" id="ARBA00022824"/>
    </source>
</evidence>
<evidence type="ECO:0000313" key="15">
    <source>
        <dbReference type="Proteomes" id="UP000076722"/>
    </source>
</evidence>
<feature type="transmembrane region" description="Helical" evidence="12">
    <location>
        <begin position="172"/>
        <end position="200"/>
    </location>
</feature>
<dbReference type="GO" id="GO:0006487">
    <property type="term" value="P:protein N-linked glycosylation"/>
    <property type="evidence" value="ECO:0007669"/>
    <property type="project" value="TreeGrafter"/>
</dbReference>
<dbReference type="PANTHER" id="PTHR22760:SF1">
    <property type="entry name" value="DOL-P-MAN:MAN(7)GLCNAC(2)-PP-DOL ALPHA-1,6-MANNOSYLTRANSFERASE"/>
    <property type="match status" value="1"/>
</dbReference>
<feature type="signal peptide" evidence="13">
    <location>
        <begin position="1"/>
        <end position="17"/>
    </location>
</feature>
<comment type="similarity">
    <text evidence="3 12">Belongs to the glycosyltransferase 22 family.</text>
</comment>
<keyword evidence="5" id="KW-0808">Transferase</keyword>
<comment type="function">
    <text evidence="10">Mannosyltransferase that operates in the biosynthetic pathway of dolichol-linked oligosaccharides, the glycan precursors employed in protein asparagine (N)-glycosylation. The assembly of dolichol-linked oligosaccharides begins on the cytosolic side of the endoplasmic reticulum membrane and finishes in its lumen. The sequential addition of sugars to dolichol pyrophosphate produces dolichol-linked oligosaccharides containing fourteen sugars, including two GlcNAcs, nine mannoses and three glucoses. Once assembled, the oligosaccharide is transferred from the lipid to nascent proteins by oligosaccharyltransferases. In the lumen of the endoplasmic reticulum, adds the eighth mannose residue in an alpha-1,6 linkage onto Man(7)GlcNAc(2)-PP-dolichol to produce Man(8)GlcNAc(2)-PP-dolichol.</text>
</comment>
<evidence type="ECO:0000256" key="6">
    <source>
        <dbReference type="ARBA" id="ARBA00022692"/>
    </source>
</evidence>
<evidence type="ECO:0000256" key="11">
    <source>
        <dbReference type="ARBA" id="ARBA00048899"/>
    </source>
</evidence>
<evidence type="ECO:0000256" key="2">
    <source>
        <dbReference type="ARBA" id="ARBA00004922"/>
    </source>
</evidence>
<sequence>MEQDVLIVLTFWAHVIAAPYTKVEESFNLHAIHDIIFYGVSPEALQHYDHVEFPGAVPRSFIGSLLLAYITKPLVYTLGSLDLLTSKFDVQILLRLVLATVNAIGISLLRRATRRRFSDLEGALFTLLTMSQYHLPFWIGRTLPNMFAIFPVNVAFFLLFDRTLGRKGSRNSLVAAIGLLVFASVVLRAELAMLLGPLAFQLLATGKVACLRLLLIGFTFSVICVGATVLVDSYFWNTWPIWPELQSVLFNVVEGKSVDWGVSPFHSYLSSHLPKMLMGSLPLAVFAWLADYRVRQLLLSSLLFIGLISFIGHKEWRFIIYTVPLFNIAAARGASLLMTSPRSWPVKFVFRAGVVGLVLLNAVATIAFTVASRANYAGGEALSYVNKILDSESNVHIHIDNLAAQTGASLFLHINAPPSLSPFLPSPASPWIYDKTENATNFSSFTHILHEDKYTPAWTTSTLDFINRTELMLSPNPLLVQDMNHHLEILQGEGEIWNVVAAVKGLSGWKRSVSHYTLPVPVLDVRLWILEKLNREAAASLLTDQAEQDQDVDLGGL</sequence>
<comment type="subcellular location">
    <subcellularLocation>
        <location evidence="1 12">Endoplasmic reticulum membrane</location>
        <topology evidence="1 12">Multi-pass membrane protein</topology>
    </subcellularLocation>
</comment>
<evidence type="ECO:0000313" key="14">
    <source>
        <dbReference type="EMBL" id="KZS92539.1"/>
    </source>
</evidence>
<evidence type="ECO:0000256" key="5">
    <source>
        <dbReference type="ARBA" id="ARBA00022679"/>
    </source>
</evidence>
<comment type="pathway">
    <text evidence="2">Protein modification; protein glycosylation.</text>
</comment>
<evidence type="ECO:0000256" key="4">
    <source>
        <dbReference type="ARBA" id="ARBA00022676"/>
    </source>
</evidence>
<evidence type="ECO:0000256" key="8">
    <source>
        <dbReference type="ARBA" id="ARBA00022989"/>
    </source>
</evidence>
<dbReference type="Pfam" id="PF03901">
    <property type="entry name" value="Glyco_transf_22"/>
    <property type="match status" value="1"/>
</dbReference>
<keyword evidence="6 12" id="KW-0812">Transmembrane</keyword>
<reference evidence="14 15" key="1">
    <citation type="journal article" date="2016" name="Mol. Biol. Evol.">
        <title>Comparative Genomics of Early-Diverging Mushroom-Forming Fungi Provides Insights into the Origins of Lignocellulose Decay Capabilities.</title>
        <authorList>
            <person name="Nagy L.G."/>
            <person name="Riley R."/>
            <person name="Tritt A."/>
            <person name="Adam C."/>
            <person name="Daum C."/>
            <person name="Floudas D."/>
            <person name="Sun H."/>
            <person name="Yadav J.S."/>
            <person name="Pangilinan J."/>
            <person name="Larsson K.H."/>
            <person name="Matsuura K."/>
            <person name="Barry K."/>
            <person name="Labutti K."/>
            <person name="Kuo R."/>
            <person name="Ohm R.A."/>
            <person name="Bhattacharya S.S."/>
            <person name="Shirouzu T."/>
            <person name="Yoshinaga Y."/>
            <person name="Martin F.M."/>
            <person name="Grigoriev I.V."/>
            <person name="Hibbett D.S."/>
        </authorList>
    </citation>
    <scope>NUCLEOTIDE SEQUENCE [LARGE SCALE GENOMIC DNA]</scope>
    <source>
        <strain evidence="14 15">HHB9708</strain>
    </source>
</reference>
<keyword evidence="15" id="KW-1185">Reference proteome</keyword>
<feature type="transmembrane region" description="Helical" evidence="12">
    <location>
        <begin position="318"/>
        <end position="337"/>
    </location>
</feature>
<dbReference type="GO" id="GO:0052917">
    <property type="term" value="F:dol-P-Man:Man(7)GlcNAc(2)-PP-Dol alpha-1,6-mannosyltransferase activity"/>
    <property type="evidence" value="ECO:0007669"/>
    <property type="project" value="UniProtKB-EC"/>
</dbReference>
<accession>A0A164TPJ0</accession>
<dbReference type="EMBL" id="KV419410">
    <property type="protein sequence ID" value="KZS92539.1"/>
    <property type="molecule type" value="Genomic_DNA"/>
</dbReference>
<organism evidence="14 15">
    <name type="scientific">Sistotremastrum niveocremeum HHB9708</name>
    <dbReference type="NCBI Taxonomy" id="1314777"/>
    <lineage>
        <taxon>Eukaryota</taxon>
        <taxon>Fungi</taxon>
        <taxon>Dikarya</taxon>
        <taxon>Basidiomycota</taxon>
        <taxon>Agaricomycotina</taxon>
        <taxon>Agaricomycetes</taxon>
        <taxon>Sistotremastrales</taxon>
        <taxon>Sistotremastraceae</taxon>
        <taxon>Sertulicium</taxon>
        <taxon>Sertulicium niveocremeum</taxon>
    </lineage>
</organism>
<evidence type="ECO:0000256" key="1">
    <source>
        <dbReference type="ARBA" id="ARBA00004477"/>
    </source>
</evidence>
<feature type="transmembrane region" description="Helical" evidence="12">
    <location>
        <begin position="272"/>
        <end position="290"/>
    </location>
</feature>
<keyword evidence="4 12" id="KW-0328">Glycosyltransferase</keyword>
<feature type="transmembrane region" description="Helical" evidence="12">
    <location>
        <begin position="349"/>
        <end position="371"/>
    </location>
</feature>
<dbReference type="EC" id="2.4.1.-" evidence="12"/>
<name>A0A164TPJ0_9AGAM</name>
<dbReference type="PANTHER" id="PTHR22760">
    <property type="entry name" value="GLYCOSYLTRANSFERASE"/>
    <property type="match status" value="1"/>
</dbReference>
<evidence type="ECO:0000256" key="12">
    <source>
        <dbReference type="RuleBase" id="RU363075"/>
    </source>
</evidence>
<keyword evidence="9 12" id="KW-0472">Membrane</keyword>
<dbReference type="Proteomes" id="UP000076722">
    <property type="component" value="Unassembled WGS sequence"/>
</dbReference>
<keyword evidence="8 12" id="KW-1133">Transmembrane helix</keyword>
<feature type="transmembrane region" description="Helical" evidence="12">
    <location>
        <begin position="297"/>
        <end position="312"/>
    </location>
</feature>
<feature type="transmembrane region" description="Helical" evidence="12">
    <location>
        <begin position="92"/>
        <end position="109"/>
    </location>
</feature>
<keyword evidence="13" id="KW-0732">Signal</keyword>
<evidence type="ECO:0000256" key="13">
    <source>
        <dbReference type="SAM" id="SignalP"/>
    </source>
</evidence>
<evidence type="ECO:0000256" key="3">
    <source>
        <dbReference type="ARBA" id="ARBA00007063"/>
    </source>
</evidence>
<dbReference type="OrthoDB" id="19039at2759"/>
<dbReference type="STRING" id="1314777.A0A164TPJ0"/>